<protein>
    <submittedName>
        <fullName evidence="1">Uncharacterized protein</fullName>
    </submittedName>
</protein>
<dbReference type="Proteomes" id="UP001220509">
    <property type="component" value="Chromosome"/>
</dbReference>
<dbReference type="EMBL" id="CP117416">
    <property type="protein sequence ID" value="WCT56197.1"/>
    <property type="molecule type" value="Genomic_DNA"/>
</dbReference>
<proteinExistence type="predicted"/>
<dbReference type="AlphaFoldDB" id="A0AAX3M2X1"/>
<sequence length="148" mass="16956">MTLRLLALNKNNLISKSICTYTPSIRTFNIVTKHMNDECIPYQIGVGICIWLNESGAMGEIELIYPIQTSKHNFFEPNSVEKIIGEPIFSVSETDYDNVTVEISQDNFVIWLKSKSEFDLKIISENIYYLFQDNKLVAIGSESYDTIE</sequence>
<dbReference type="KEGG" id="pka:PQ456_01325"/>
<reference evidence="1 2" key="1">
    <citation type="submission" date="2023-02" db="EMBL/GenBank/DDBJ databases">
        <title>Genome sequence of Paenibacillus kyungheensis KACC 18744.</title>
        <authorList>
            <person name="Kim S."/>
            <person name="Heo J."/>
            <person name="Kwon S.-W."/>
        </authorList>
    </citation>
    <scope>NUCLEOTIDE SEQUENCE [LARGE SCALE GENOMIC DNA]</scope>
    <source>
        <strain evidence="1 2">KACC 18744</strain>
    </source>
</reference>
<dbReference type="RefSeq" id="WP_273614502.1">
    <property type="nucleotide sequence ID" value="NZ_CP117416.1"/>
</dbReference>
<accession>A0AAX3M2X1</accession>
<gene>
    <name evidence="1" type="ORF">PQ456_01325</name>
</gene>
<evidence type="ECO:0000313" key="1">
    <source>
        <dbReference type="EMBL" id="WCT56197.1"/>
    </source>
</evidence>
<organism evidence="1 2">
    <name type="scientific">Paenibacillus kyungheensis</name>
    <dbReference type="NCBI Taxonomy" id="1452732"/>
    <lineage>
        <taxon>Bacteria</taxon>
        <taxon>Bacillati</taxon>
        <taxon>Bacillota</taxon>
        <taxon>Bacilli</taxon>
        <taxon>Bacillales</taxon>
        <taxon>Paenibacillaceae</taxon>
        <taxon>Paenibacillus</taxon>
    </lineage>
</organism>
<keyword evidence="2" id="KW-1185">Reference proteome</keyword>
<evidence type="ECO:0000313" key="2">
    <source>
        <dbReference type="Proteomes" id="UP001220509"/>
    </source>
</evidence>
<name>A0AAX3M2X1_9BACL</name>